<keyword evidence="1" id="KW-0812">Transmembrane</keyword>
<evidence type="ECO:0000313" key="3">
    <source>
        <dbReference type="EMBL" id="SDB35765.1"/>
    </source>
</evidence>
<evidence type="ECO:0000313" key="4">
    <source>
        <dbReference type="Proteomes" id="UP000199071"/>
    </source>
</evidence>
<dbReference type="RefSeq" id="WP_090876951.1">
    <property type="nucleotide sequence ID" value="NZ_FMXQ01000005.1"/>
</dbReference>
<reference evidence="3 4" key="1">
    <citation type="submission" date="2016-10" db="EMBL/GenBank/DDBJ databases">
        <authorList>
            <person name="de Groot N.N."/>
        </authorList>
    </citation>
    <scope>NUCLEOTIDE SEQUENCE [LARGE SCALE GENOMIC DNA]</scope>
    <source>
        <strain evidence="3 4">ATCC 35022</strain>
    </source>
</reference>
<dbReference type="Proteomes" id="UP000199071">
    <property type="component" value="Unassembled WGS sequence"/>
</dbReference>
<feature type="transmembrane region" description="Helical" evidence="1">
    <location>
        <begin position="83"/>
        <end position="103"/>
    </location>
</feature>
<accession>A0A1G6CSP4</accession>
<feature type="transmembrane region" description="Helical" evidence="1">
    <location>
        <begin position="109"/>
        <end position="127"/>
    </location>
</feature>
<gene>
    <name evidence="3" type="ORF">SAMN02982931_02684</name>
</gene>
<dbReference type="InterPro" id="IPR009936">
    <property type="entry name" value="DUF1468"/>
</dbReference>
<dbReference type="EMBL" id="FMXQ01000005">
    <property type="protein sequence ID" value="SDB35765.1"/>
    <property type="molecule type" value="Genomic_DNA"/>
</dbReference>
<sequence>MEEWNGKALARADLATGVVIAALGLAVVVISAGMPTFVERNVNPLTAPGIFPAVIGAALLLCGAILTIRSARKHGAEGEARTASAGAGRIATTLVLMLIAVALVGRIDFRLVSGGFTLAFAAFFLDWRITGQALVRKLLAVAFIVLITGLLIPALFETVFLVRLP</sequence>
<dbReference type="STRING" id="665467.SAMN02982931_02684"/>
<feature type="domain" description="DUF1468" evidence="2">
    <location>
        <begin position="16"/>
        <end position="165"/>
    </location>
</feature>
<feature type="transmembrane region" description="Helical" evidence="1">
    <location>
        <begin position="50"/>
        <end position="71"/>
    </location>
</feature>
<keyword evidence="1" id="KW-1133">Transmembrane helix</keyword>
<evidence type="ECO:0000256" key="1">
    <source>
        <dbReference type="SAM" id="Phobius"/>
    </source>
</evidence>
<organism evidence="3 4">
    <name type="scientific">Bauldia litoralis</name>
    <dbReference type="NCBI Taxonomy" id="665467"/>
    <lineage>
        <taxon>Bacteria</taxon>
        <taxon>Pseudomonadati</taxon>
        <taxon>Pseudomonadota</taxon>
        <taxon>Alphaproteobacteria</taxon>
        <taxon>Hyphomicrobiales</taxon>
        <taxon>Kaistiaceae</taxon>
        <taxon>Bauldia</taxon>
    </lineage>
</organism>
<dbReference type="AlphaFoldDB" id="A0A1G6CSP4"/>
<evidence type="ECO:0000259" key="2">
    <source>
        <dbReference type="Pfam" id="PF07331"/>
    </source>
</evidence>
<keyword evidence="4" id="KW-1185">Reference proteome</keyword>
<feature type="transmembrane region" description="Helical" evidence="1">
    <location>
        <begin position="139"/>
        <end position="162"/>
    </location>
</feature>
<dbReference type="Pfam" id="PF07331">
    <property type="entry name" value="TctB"/>
    <property type="match status" value="1"/>
</dbReference>
<keyword evidence="1" id="KW-0472">Membrane</keyword>
<proteinExistence type="predicted"/>
<feature type="transmembrane region" description="Helical" evidence="1">
    <location>
        <begin position="12"/>
        <end position="38"/>
    </location>
</feature>
<name>A0A1G6CSP4_9HYPH</name>
<protein>
    <submittedName>
        <fullName evidence="3">Tripartite tricarboxylate transporter TctB family protein</fullName>
    </submittedName>
</protein>